<dbReference type="EMBL" id="AMZH03021250">
    <property type="protein sequence ID" value="RRT38407.1"/>
    <property type="molecule type" value="Genomic_DNA"/>
</dbReference>
<accession>A0A426XFY8</accession>
<proteinExistence type="predicted"/>
<name>A0A426XFY8_ENSVE</name>
<sequence length="112" mass="12143">MVFSCSSSSTAFVSRQTLHHELRCLSVFRQDPSSPTRMSSSSDSLPIAFRPVTQCRWCVGGSTTSSRRVAQASSSSIGSEPSKALQVLRDLAQMKEAHDYSSVVTSLQLEGL</sequence>
<protein>
    <submittedName>
        <fullName evidence="1">Uncharacterized protein</fullName>
    </submittedName>
</protein>
<organism evidence="1 2">
    <name type="scientific">Ensete ventricosum</name>
    <name type="common">Abyssinian banana</name>
    <name type="synonym">Musa ensete</name>
    <dbReference type="NCBI Taxonomy" id="4639"/>
    <lineage>
        <taxon>Eukaryota</taxon>
        <taxon>Viridiplantae</taxon>
        <taxon>Streptophyta</taxon>
        <taxon>Embryophyta</taxon>
        <taxon>Tracheophyta</taxon>
        <taxon>Spermatophyta</taxon>
        <taxon>Magnoliopsida</taxon>
        <taxon>Liliopsida</taxon>
        <taxon>Zingiberales</taxon>
        <taxon>Musaceae</taxon>
        <taxon>Ensete</taxon>
    </lineage>
</organism>
<gene>
    <name evidence="1" type="ORF">B296_00043797</name>
</gene>
<comment type="caution">
    <text evidence="1">The sequence shown here is derived from an EMBL/GenBank/DDBJ whole genome shotgun (WGS) entry which is preliminary data.</text>
</comment>
<reference evidence="1 2" key="1">
    <citation type="journal article" date="2014" name="Agronomy (Basel)">
        <title>A Draft Genome Sequence for Ensete ventricosum, the Drought-Tolerant Tree Against Hunger.</title>
        <authorList>
            <person name="Harrison J."/>
            <person name="Moore K.A."/>
            <person name="Paszkiewicz K."/>
            <person name="Jones T."/>
            <person name="Grant M."/>
            <person name="Ambacheew D."/>
            <person name="Muzemil S."/>
            <person name="Studholme D.J."/>
        </authorList>
    </citation>
    <scope>NUCLEOTIDE SEQUENCE [LARGE SCALE GENOMIC DNA]</scope>
</reference>
<dbReference type="AlphaFoldDB" id="A0A426XFY8"/>
<evidence type="ECO:0000313" key="1">
    <source>
        <dbReference type="EMBL" id="RRT38407.1"/>
    </source>
</evidence>
<evidence type="ECO:0000313" key="2">
    <source>
        <dbReference type="Proteomes" id="UP000287651"/>
    </source>
</evidence>
<dbReference type="Proteomes" id="UP000287651">
    <property type="component" value="Unassembled WGS sequence"/>
</dbReference>